<comment type="caution">
    <text evidence="1">The sequence shown here is derived from an EMBL/GenBank/DDBJ whole genome shotgun (WGS) entry which is preliminary data.</text>
</comment>
<evidence type="ECO:0000313" key="1">
    <source>
        <dbReference type="EMBL" id="GME90588.1"/>
    </source>
</evidence>
<reference evidence="1" key="1">
    <citation type="submission" date="2023-04" db="EMBL/GenBank/DDBJ databases">
        <title>Candida boidinii NBRC 1967.</title>
        <authorList>
            <person name="Ichikawa N."/>
            <person name="Sato H."/>
            <person name="Tonouchi N."/>
        </authorList>
    </citation>
    <scope>NUCLEOTIDE SEQUENCE</scope>
    <source>
        <strain evidence="1">NBRC 1967</strain>
    </source>
</reference>
<dbReference type="Proteomes" id="UP001165101">
    <property type="component" value="Unassembled WGS sequence"/>
</dbReference>
<name>A0ACB5TLE0_CANBO</name>
<keyword evidence="2" id="KW-1185">Reference proteome</keyword>
<protein>
    <submittedName>
        <fullName evidence="1">Unnamed protein product</fullName>
    </submittedName>
</protein>
<sequence length="490" mass="55578">MSPLRNNSSNDSDVGQGRDTSSDLDPTSFEADFINEEHIKAFAEALNYNDDDNDYGSLLSSQPTGGSHIFNSMGSGTESPNGANTSSTTKPNSQVELISSQNDWTPIYSQAKKTTYNNNSISSSSIKNDMTIKNVKKKLKELDFNVFQSGWTFILLRYPALFLILIWMFILSILYFLVRLYIALFESFFTWTGERRKLRDELRNATSYEEWISHAKNLDKHLGFDKWKKEDRFFCYDWRTLRKLVKRLRHLRETNNDEELSVVLQNCCKSNFAGTENPLLYSQCYYGTKELINKYNNEVVKSLNHIINSKSLNLSEKKSLFKIISKNYGKTSLCLSGGATFAFYHYGVAKALLDNDLMPNIISGTSGGGLVASLLCTRTNEELKKLINPGLSCKITACSDPFKVWFKRWWKTGARFDAIDWAEKSQWWSLGSMTFKEVYESTGKILNISTVPNDPHSPVILCNHITSPNCVIWSTLLASAAVPVNGKMVQ</sequence>
<gene>
    <name evidence="1" type="ORF">Cboi01_000191200</name>
</gene>
<accession>A0ACB5TLE0</accession>
<evidence type="ECO:0000313" key="2">
    <source>
        <dbReference type="Proteomes" id="UP001165101"/>
    </source>
</evidence>
<dbReference type="EMBL" id="BSXV01000782">
    <property type="protein sequence ID" value="GME90588.1"/>
    <property type="molecule type" value="Genomic_DNA"/>
</dbReference>
<organism evidence="1 2">
    <name type="scientific">Candida boidinii</name>
    <name type="common">Yeast</name>
    <dbReference type="NCBI Taxonomy" id="5477"/>
    <lineage>
        <taxon>Eukaryota</taxon>
        <taxon>Fungi</taxon>
        <taxon>Dikarya</taxon>
        <taxon>Ascomycota</taxon>
        <taxon>Saccharomycotina</taxon>
        <taxon>Pichiomycetes</taxon>
        <taxon>Pichiales</taxon>
        <taxon>Pichiaceae</taxon>
        <taxon>Ogataea</taxon>
        <taxon>Ogataea/Candida clade</taxon>
    </lineage>
</organism>
<proteinExistence type="predicted"/>